<dbReference type="Pfam" id="PF01553">
    <property type="entry name" value="Acyltransferase"/>
    <property type="match status" value="1"/>
</dbReference>
<keyword evidence="4" id="KW-1185">Reference proteome</keyword>
<feature type="transmembrane region" description="Helical" evidence="1">
    <location>
        <begin position="277"/>
        <end position="299"/>
    </location>
</feature>
<gene>
    <name evidence="3" type="ORF">EZJ19_09475</name>
</gene>
<dbReference type="GO" id="GO:0004366">
    <property type="term" value="F:glycerol-3-phosphate O-acyltransferase activity"/>
    <property type="evidence" value="ECO:0007669"/>
    <property type="project" value="TreeGrafter"/>
</dbReference>
<feature type="transmembrane region" description="Helical" evidence="1">
    <location>
        <begin position="349"/>
        <end position="366"/>
    </location>
</feature>
<organism evidence="3 4">
    <name type="scientific">Parasulfuritortus cantonensis</name>
    <dbReference type="NCBI Taxonomy" id="2528202"/>
    <lineage>
        <taxon>Bacteria</taxon>
        <taxon>Pseudomonadati</taxon>
        <taxon>Pseudomonadota</taxon>
        <taxon>Betaproteobacteria</taxon>
        <taxon>Nitrosomonadales</taxon>
        <taxon>Thiobacillaceae</taxon>
        <taxon>Parasulfuritortus</taxon>
    </lineage>
</organism>
<keyword evidence="1" id="KW-1133">Transmembrane helix</keyword>
<protein>
    <recommendedName>
        <fullName evidence="2">Phospholipid/glycerol acyltransferase domain-containing protein</fullName>
    </recommendedName>
</protein>
<name>A0A4R1BCF2_9PROT</name>
<feature type="domain" description="Phospholipid/glycerol acyltransferase" evidence="2">
    <location>
        <begin position="38"/>
        <end position="160"/>
    </location>
</feature>
<dbReference type="EMBL" id="SJZB01000034">
    <property type="protein sequence ID" value="TCJ14667.1"/>
    <property type="molecule type" value="Genomic_DNA"/>
</dbReference>
<dbReference type="RefSeq" id="WP_131446962.1">
    <property type="nucleotide sequence ID" value="NZ_SJZB01000034.1"/>
</dbReference>
<dbReference type="PANTHER" id="PTHR31605:SF0">
    <property type="entry name" value="GLYCEROL-3-PHOSPHATE O-ACYLTRANSFERASE 1"/>
    <property type="match status" value="1"/>
</dbReference>
<dbReference type="PANTHER" id="PTHR31605">
    <property type="entry name" value="GLYCEROL-3-PHOSPHATE O-ACYLTRANSFERASE 1"/>
    <property type="match status" value="1"/>
</dbReference>
<sequence length="404" mass="43284">MPPAHAPSGHWFNRFLTRLYYHRVSVLHPERLPGAGPVLYLGLHRNGAVDGFVYAAALPRAVFMISTQLRRSAIGRMFFRGIEVARAKDAERGMAVDNLAALGACVNQVAAGGALFVLPEGSSDLGPRHLPFQKGAARILYRLLAEGTRPAVVPLGIHYEAAPDWQSDVELVVGEAVDTTLPEGLTEAEAVRLLHRRITEAMEAVGVNAPDADTWADWQRLAYAASLGTGRSYFAALKALERGTPDLAAVAAEMRAEVEASRPRLHQGVPLMPIRHAWAYAVLAALLAAPVATALVLNLPAVLAARWAGRRFADAPNTVALWRLLVGVPGLALWAGLLLAAALASGHGLLWPAYAALSWLGLRSLYRLRKLAVSLANLARGGGLRARLLEWHTAIDRAMTGAGV</sequence>
<evidence type="ECO:0000313" key="4">
    <source>
        <dbReference type="Proteomes" id="UP000295443"/>
    </source>
</evidence>
<evidence type="ECO:0000259" key="2">
    <source>
        <dbReference type="SMART" id="SM00563"/>
    </source>
</evidence>
<evidence type="ECO:0000313" key="3">
    <source>
        <dbReference type="EMBL" id="TCJ14667.1"/>
    </source>
</evidence>
<keyword evidence="1" id="KW-0472">Membrane</keyword>
<reference evidence="3 4" key="1">
    <citation type="submission" date="2019-03" db="EMBL/GenBank/DDBJ databases">
        <title>Genome sequence of Thiobacillaceae bacterium LSR1, a sulfur-oxidizing bacterium isolated from freshwater sediment.</title>
        <authorList>
            <person name="Li S."/>
        </authorList>
    </citation>
    <scope>NUCLEOTIDE SEQUENCE [LARGE SCALE GENOMIC DNA]</scope>
    <source>
        <strain evidence="3 4">LSR1</strain>
    </source>
</reference>
<dbReference type="InterPro" id="IPR002123">
    <property type="entry name" value="Plipid/glycerol_acylTrfase"/>
</dbReference>
<dbReference type="GO" id="GO:0008654">
    <property type="term" value="P:phospholipid biosynthetic process"/>
    <property type="evidence" value="ECO:0007669"/>
    <property type="project" value="TreeGrafter"/>
</dbReference>
<accession>A0A4R1BCF2</accession>
<dbReference type="SMART" id="SM00563">
    <property type="entry name" value="PlsC"/>
    <property type="match status" value="1"/>
</dbReference>
<evidence type="ECO:0000256" key="1">
    <source>
        <dbReference type="SAM" id="Phobius"/>
    </source>
</evidence>
<comment type="caution">
    <text evidence="3">The sequence shown here is derived from an EMBL/GenBank/DDBJ whole genome shotgun (WGS) entry which is preliminary data.</text>
</comment>
<dbReference type="Proteomes" id="UP000295443">
    <property type="component" value="Unassembled WGS sequence"/>
</dbReference>
<proteinExistence type="predicted"/>
<dbReference type="OrthoDB" id="9812274at2"/>
<dbReference type="InterPro" id="IPR052744">
    <property type="entry name" value="GPAT/DAPAT"/>
</dbReference>
<keyword evidence="1" id="KW-0812">Transmembrane</keyword>
<dbReference type="GO" id="GO:0016287">
    <property type="term" value="F:glycerone-phosphate O-acyltransferase activity"/>
    <property type="evidence" value="ECO:0007669"/>
    <property type="project" value="TreeGrafter"/>
</dbReference>
<dbReference type="AlphaFoldDB" id="A0A4R1BCF2"/>
<feature type="transmembrane region" description="Helical" evidence="1">
    <location>
        <begin position="320"/>
        <end position="343"/>
    </location>
</feature>